<dbReference type="SUPFAM" id="SSF46689">
    <property type="entry name" value="Homeodomain-like"/>
    <property type="match status" value="1"/>
</dbReference>
<organism evidence="6 7">
    <name type="scientific">Cupriavidus malaysiensis</name>
    <dbReference type="NCBI Taxonomy" id="367825"/>
    <lineage>
        <taxon>Bacteria</taxon>
        <taxon>Pseudomonadati</taxon>
        <taxon>Pseudomonadota</taxon>
        <taxon>Betaproteobacteria</taxon>
        <taxon>Burkholderiales</taxon>
        <taxon>Burkholderiaceae</taxon>
        <taxon>Cupriavidus</taxon>
    </lineage>
</organism>
<dbReference type="InterPro" id="IPR032687">
    <property type="entry name" value="AraC-type_N"/>
</dbReference>
<evidence type="ECO:0000313" key="7">
    <source>
        <dbReference type="Proteomes" id="UP000177515"/>
    </source>
</evidence>
<evidence type="ECO:0000259" key="5">
    <source>
        <dbReference type="PROSITE" id="PS01124"/>
    </source>
</evidence>
<feature type="compositionally biased region" description="Low complexity" evidence="4">
    <location>
        <begin position="340"/>
        <end position="349"/>
    </location>
</feature>
<dbReference type="RefSeq" id="WP_071017939.1">
    <property type="nucleotide sequence ID" value="NZ_CP017755.1"/>
</dbReference>
<gene>
    <name evidence="6" type="ORF">BKK80_33575</name>
</gene>
<dbReference type="Pfam" id="PF12833">
    <property type="entry name" value="HTH_18"/>
    <property type="match status" value="1"/>
</dbReference>
<keyword evidence="2" id="KW-0238">DNA-binding</keyword>
<feature type="region of interest" description="Disordered" evidence="4">
    <location>
        <begin position="330"/>
        <end position="349"/>
    </location>
</feature>
<sequence length="349" mass="38651">MSYYLRSASLTNYVEVARALGLDPYQQLRAARIGRSVLLDPDIRIPAAQVGRLMEASAKAAGVDDFGLRMAELRQLSNLGPLAFVVQEQPNLLRALESMVRHMDLQNESLSMRVEREGELVIIRLQLLSDEASPLRQATDLAVGVVFRILSVFLGPSWRPRSISFSHAAPASTATWQRVFGMPALFNQDFDGIVCRAADLEAPLPSYDPVMAQQVKRYLGTLLAQSSTTLRDKVRKLVYLLLPSGMCSVERVAQHLGVDRRTVHRHLEQEGTTYLEIVAEARASLVQRYIENPERRLSEVATLLGFSSLSAFSRWFADRFGCSVTRWRAGGGGKAPPASPRSGSSIHSD</sequence>
<keyword evidence="7" id="KW-1185">Reference proteome</keyword>
<dbReference type="Proteomes" id="UP000177515">
    <property type="component" value="Chromosome 2"/>
</dbReference>
<evidence type="ECO:0000256" key="1">
    <source>
        <dbReference type="ARBA" id="ARBA00023015"/>
    </source>
</evidence>
<accession>A0ABN4TZ56</accession>
<evidence type="ECO:0000256" key="3">
    <source>
        <dbReference type="ARBA" id="ARBA00023163"/>
    </source>
</evidence>
<dbReference type="InterPro" id="IPR018060">
    <property type="entry name" value="HTH_AraC"/>
</dbReference>
<proteinExistence type="predicted"/>
<protein>
    <submittedName>
        <fullName evidence="6">AraC family transcriptional regulator</fullName>
    </submittedName>
</protein>
<keyword evidence="1" id="KW-0805">Transcription regulation</keyword>
<evidence type="ECO:0000313" key="6">
    <source>
        <dbReference type="EMBL" id="AOZ10495.1"/>
    </source>
</evidence>
<dbReference type="PANTHER" id="PTHR47894:SF4">
    <property type="entry name" value="HTH-TYPE TRANSCRIPTIONAL REGULATOR GADX"/>
    <property type="match status" value="1"/>
</dbReference>
<keyword evidence="3" id="KW-0804">Transcription</keyword>
<dbReference type="EMBL" id="CP017755">
    <property type="protein sequence ID" value="AOZ10495.1"/>
    <property type="molecule type" value="Genomic_DNA"/>
</dbReference>
<evidence type="ECO:0000256" key="4">
    <source>
        <dbReference type="SAM" id="MobiDB-lite"/>
    </source>
</evidence>
<dbReference type="SMART" id="SM00342">
    <property type="entry name" value="HTH_ARAC"/>
    <property type="match status" value="1"/>
</dbReference>
<reference evidence="6 7" key="1">
    <citation type="submission" date="2016-10" db="EMBL/GenBank/DDBJ databases">
        <title>Complete genome sequences of three Cupriavidus strains isolated from various Malaysian environments.</title>
        <authorList>
            <person name="Abdullah A.A.-A."/>
            <person name="Shafie N.A.H."/>
            <person name="Lau N.S."/>
        </authorList>
    </citation>
    <scope>NUCLEOTIDE SEQUENCE [LARGE SCALE GENOMIC DNA]</scope>
    <source>
        <strain evidence="6 7">USMAA1020</strain>
    </source>
</reference>
<dbReference type="PROSITE" id="PS01124">
    <property type="entry name" value="HTH_ARAC_FAMILY_2"/>
    <property type="match status" value="1"/>
</dbReference>
<dbReference type="Pfam" id="PF12625">
    <property type="entry name" value="Arabinose_bd"/>
    <property type="match status" value="1"/>
</dbReference>
<dbReference type="PANTHER" id="PTHR47894">
    <property type="entry name" value="HTH-TYPE TRANSCRIPTIONAL REGULATOR GADX"/>
    <property type="match status" value="1"/>
</dbReference>
<name>A0ABN4TZ56_9BURK</name>
<dbReference type="InterPro" id="IPR009057">
    <property type="entry name" value="Homeodomain-like_sf"/>
</dbReference>
<feature type="domain" description="HTH araC/xylS-type" evidence="5">
    <location>
        <begin position="232"/>
        <end position="330"/>
    </location>
</feature>
<evidence type="ECO:0000256" key="2">
    <source>
        <dbReference type="ARBA" id="ARBA00023125"/>
    </source>
</evidence>
<dbReference type="Gene3D" id="1.10.10.60">
    <property type="entry name" value="Homeodomain-like"/>
    <property type="match status" value="1"/>
</dbReference>